<organism evidence="1">
    <name type="scientific">marine sediment metagenome</name>
    <dbReference type="NCBI Taxonomy" id="412755"/>
    <lineage>
        <taxon>unclassified sequences</taxon>
        <taxon>metagenomes</taxon>
        <taxon>ecological metagenomes</taxon>
    </lineage>
</organism>
<protein>
    <recommendedName>
        <fullName evidence="2">Methyltransferase domain-containing protein</fullName>
    </recommendedName>
</protein>
<name>A0A0F9H977_9ZZZZ</name>
<reference evidence="1" key="1">
    <citation type="journal article" date="2015" name="Nature">
        <title>Complex archaea that bridge the gap between prokaryotes and eukaryotes.</title>
        <authorList>
            <person name="Spang A."/>
            <person name="Saw J.H."/>
            <person name="Jorgensen S.L."/>
            <person name="Zaremba-Niedzwiedzka K."/>
            <person name="Martijn J."/>
            <person name="Lind A.E."/>
            <person name="van Eijk R."/>
            <person name="Schleper C."/>
            <person name="Guy L."/>
            <person name="Ettema T.J."/>
        </authorList>
    </citation>
    <scope>NUCLEOTIDE SEQUENCE</scope>
</reference>
<evidence type="ECO:0000313" key="1">
    <source>
        <dbReference type="EMBL" id="KKM07615.1"/>
    </source>
</evidence>
<accession>A0A0F9H977</accession>
<gene>
    <name evidence="1" type="ORF">LCGC14_1732160</name>
</gene>
<proteinExistence type="predicted"/>
<dbReference type="SUPFAM" id="SSF53335">
    <property type="entry name" value="S-adenosyl-L-methionine-dependent methyltransferases"/>
    <property type="match status" value="1"/>
</dbReference>
<dbReference type="AlphaFoldDB" id="A0A0F9H977"/>
<dbReference type="Pfam" id="PF13578">
    <property type="entry name" value="Methyltransf_24"/>
    <property type="match status" value="1"/>
</dbReference>
<evidence type="ECO:0008006" key="2">
    <source>
        <dbReference type="Google" id="ProtNLM"/>
    </source>
</evidence>
<sequence>MKPKKRYWWLINMIVKNEFSMGAEIGCANGATTGRLLRYCKKLKLYAVDKWEKVDKNLPEAGQMGMENWDPKKGFIRFSKVTQMYKDRLTVLRGDSVDASKLVEDGILDFVFIDADHRYPAVLNDIIAWAPKVKKGGIICGHDFDSVRFPGVVRAVEESFSDFEDTGIDNVWMAKKEDYVY</sequence>
<comment type="caution">
    <text evidence="1">The sequence shown here is derived from an EMBL/GenBank/DDBJ whole genome shotgun (WGS) entry which is preliminary data.</text>
</comment>
<dbReference type="InterPro" id="IPR029063">
    <property type="entry name" value="SAM-dependent_MTases_sf"/>
</dbReference>
<dbReference type="EMBL" id="LAZR01015730">
    <property type="protein sequence ID" value="KKM07615.1"/>
    <property type="molecule type" value="Genomic_DNA"/>
</dbReference>
<dbReference type="Gene3D" id="3.40.50.150">
    <property type="entry name" value="Vaccinia Virus protein VP39"/>
    <property type="match status" value="1"/>
</dbReference>